<proteinExistence type="predicted"/>
<evidence type="ECO:0000313" key="1">
    <source>
        <dbReference type="EMBL" id="ENN95635.1"/>
    </source>
</evidence>
<gene>
    <name evidence="1" type="ORF">J422_06817</name>
</gene>
<name>N6VP55_9EURY</name>
<feature type="non-terminal residue" evidence="1">
    <location>
        <position position="1"/>
    </location>
</feature>
<evidence type="ECO:0000313" key="2">
    <source>
        <dbReference type="Proteomes" id="UP000053695"/>
    </source>
</evidence>
<reference evidence="1 2" key="1">
    <citation type="journal article" date="2013" name="Genome Announc.">
        <title>Draft Genome Sequence of a Highly Flagellated, Fast-Swimming Archaeon, Methanocaldococcus villosus Strain KIN24-T80 (DSM 22612).</title>
        <authorList>
            <person name="Thennarasu S."/>
            <person name="Polireddy D."/>
            <person name="Antony A."/>
            <person name="Yada M.R."/>
            <person name="Algarawi S."/>
            <person name="Sivakumar N."/>
        </authorList>
    </citation>
    <scope>NUCLEOTIDE SEQUENCE [LARGE SCALE GENOMIC DNA]</scope>
    <source>
        <strain evidence="1 2">KIN24-T80</strain>
    </source>
</reference>
<keyword evidence="2" id="KW-1185">Reference proteome</keyword>
<organism evidence="1 2">
    <name type="scientific">Methanocaldococcus villosus KIN24-T80</name>
    <dbReference type="NCBI Taxonomy" id="1069083"/>
    <lineage>
        <taxon>Archaea</taxon>
        <taxon>Methanobacteriati</taxon>
        <taxon>Methanobacteriota</taxon>
        <taxon>Methanomada group</taxon>
        <taxon>Methanococci</taxon>
        <taxon>Methanococcales</taxon>
        <taxon>Methanocaldococcaceae</taxon>
        <taxon>Methanocaldococcus</taxon>
    </lineage>
</organism>
<dbReference type="EMBL" id="APMM01000062">
    <property type="protein sequence ID" value="ENN95635.1"/>
    <property type="molecule type" value="Genomic_DNA"/>
</dbReference>
<dbReference type="AlphaFoldDB" id="N6VP55"/>
<comment type="caution">
    <text evidence="1">The sequence shown here is derived from an EMBL/GenBank/DDBJ whole genome shotgun (WGS) entry which is preliminary data.</text>
</comment>
<sequence>NIKKILKLEEELKKKLKHFHSAYDEFYEKIIVG</sequence>
<dbReference type="Proteomes" id="UP000053695">
    <property type="component" value="Unassembled WGS sequence"/>
</dbReference>
<protein>
    <submittedName>
        <fullName evidence="1">Uncharacterized protein</fullName>
    </submittedName>
</protein>
<accession>N6VP55</accession>